<dbReference type="AlphaFoldDB" id="A0A9C9EMM2"/>
<name>A0A9C9EMM2_UNCW3</name>
<reference evidence="1" key="1">
    <citation type="journal article" date="2020" name="mSystems">
        <title>Genome- and Community-Level Interaction Insights into Carbon Utilization and Element Cycling Functions of Hydrothermarchaeota in Hydrothermal Sediment.</title>
        <authorList>
            <person name="Zhou Z."/>
            <person name="Liu Y."/>
            <person name="Xu W."/>
            <person name="Pan J."/>
            <person name="Luo Z.H."/>
            <person name="Li M."/>
        </authorList>
    </citation>
    <scope>NUCLEOTIDE SEQUENCE</scope>
    <source>
        <strain evidence="1">HyVt-388</strain>
    </source>
</reference>
<evidence type="ECO:0000313" key="1">
    <source>
        <dbReference type="EMBL" id="HEC78720.1"/>
    </source>
</evidence>
<dbReference type="Proteomes" id="UP000885826">
    <property type="component" value="Unassembled WGS sequence"/>
</dbReference>
<accession>A0A9C9EMM2</accession>
<dbReference type="Gene3D" id="1.25.40.10">
    <property type="entry name" value="Tetratricopeptide repeat domain"/>
    <property type="match status" value="1"/>
</dbReference>
<dbReference type="EMBL" id="DRIG01000066">
    <property type="protein sequence ID" value="HEC78720.1"/>
    <property type="molecule type" value="Genomic_DNA"/>
</dbReference>
<proteinExistence type="predicted"/>
<dbReference type="InterPro" id="IPR011990">
    <property type="entry name" value="TPR-like_helical_dom_sf"/>
</dbReference>
<protein>
    <recommendedName>
        <fullName evidence="3">Tetratricopeptide repeat protein</fullName>
    </recommendedName>
</protein>
<evidence type="ECO:0008006" key="3">
    <source>
        <dbReference type="Google" id="ProtNLM"/>
    </source>
</evidence>
<gene>
    <name evidence="1" type="ORF">ENI34_06215</name>
</gene>
<organism evidence="1 2">
    <name type="scientific">candidate division WOR-3 bacterium</name>
    <dbReference type="NCBI Taxonomy" id="2052148"/>
    <lineage>
        <taxon>Bacteria</taxon>
        <taxon>Bacteria division WOR-3</taxon>
    </lineage>
</organism>
<dbReference type="SUPFAM" id="SSF48452">
    <property type="entry name" value="TPR-like"/>
    <property type="match status" value="1"/>
</dbReference>
<evidence type="ECO:0000313" key="2">
    <source>
        <dbReference type="Proteomes" id="UP000885826"/>
    </source>
</evidence>
<comment type="caution">
    <text evidence="1">The sequence shown here is derived from an EMBL/GenBank/DDBJ whole genome shotgun (WGS) entry which is preliminary data.</text>
</comment>
<sequence>MIHIIPVLLFSCTLTPASFPISYYTLSNPAFTLYKGDYQVVIEPKGIGDIAVFNCGARFRTWGMAFSNLRAETERKNWLSFAYHFNTIPLSLGANLGINERANENRNLLCDIGLWYRRDLKFGFDYSNLLENNRVLRAGLSYTLNRFTGTLELEDSISRQKLIPHILLGVAQPVANFIIQLSGGYHPERFVAELSVKFRDFIKWQLLFEEETKLLLEVNFSPPVIVKEVTVLETLLVEQPIVVKKTTTIEKIPKGKVKDKKTPSSLSEKEKKYCETHYLKGIECYLNNELEQAIKEWNAVIKLDPDYKDVKRYLENARAKLKLLKE</sequence>